<dbReference type="InterPro" id="IPR002934">
    <property type="entry name" value="Polymerase_NTP_transf_dom"/>
</dbReference>
<dbReference type="EMBL" id="CAACVI010000049">
    <property type="protein sequence ID" value="VEN75049.1"/>
    <property type="molecule type" value="Genomic_DNA"/>
</dbReference>
<keyword evidence="5" id="KW-0479">Metal-binding</keyword>
<comment type="similarity">
    <text evidence="9">Belongs to the MntA antitoxin family.</text>
</comment>
<dbReference type="CDD" id="cd05403">
    <property type="entry name" value="NT_KNTase_like"/>
    <property type="match status" value="1"/>
</dbReference>
<dbReference type="GO" id="GO:0016779">
    <property type="term" value="F:nucleotidyltransferase activity"/>
    <property type="evidence" value="ECO:0007669"/>
    <property type="project" value="UniProtKB-KW"/>
</dbReference>
<protein>
    <submittedName>
        <fullName evidence="11">Nucleotidyltransferase</fullName>
    </submittedName>
</protein>
<evidence type="ECO:0000256" key="1">
    <source>
        <dbReference type="ARBA" id="ARBA00001946"/>
    </source>
</evidence>
<dbReference type="AlphaFoldDB" id="A0A484HJX3"/>
<dbReference type="GO" id="GO:0005524">
    <property type="term" value="F:ATP binding"/>
    <property type="evidence" value="ECO:0007669"/>
    <property type="project" value="UniProtKB-KW"/>
</dbReference>
<evidence type="ECO:0000256" key="6">
    <source>
        <dbReference type="ARBA" id="ARBA00022741"/>
    </source>
</evidence>
<comment type="cofactor">
    <cofactor evidence="1">
        <name>Mg(2+)</name>
        <dbReference type="ChEBI" id="CHEBI:18420"/>
    </cofactor>
</comment>
<evidence type="ECO:0000259" key="10">
    <source>
        <dbReference type="Pfam" id="PF01909"/>
    </source>
</evidence>
<evidence type="ECO:0000313" key="11">
    <source>
        <dbReference type="EMBL" id="VEN75049.1"/>
    </source>
</evidence>
<gene>
    <name evidence="11" type="ORF">EPICR_60036</name>
</gene>
<evidence type="ECO:0000256" key="5">
    <source>
        <dbReference type="ARBA" id="ARBA00022723"/>
    </source>
</evidence>
<sequence>MKTMTTEALVSKLRELKPHILYKFRAEEIRLFGSRVKGEQNDQSDVDILVDFKNEADLFDLTGLAIFLEDTLKQKIDVVPKRALRKEMKDSISNEAILI</sequence>
<dbReference type="PANTHER" id="PTHR33571">
    <property type="entry name" value="SSL8005 PROTEIN"/>
    <property type="match status" value="1"/>
</dbReference>
<keyword evidence="4" id="KW-0548">Nucleotidyltransferase</keyword>
<keyword evidence="6" id="KW-0547">Nucleotide-binding</keyword>
<dbReference type="Pfam" id="PF01909">
    <property type="entry name" value="NTP_transf_2"/>
    <property type="match status" value="1"/>
</dbReference>
<dbReference type="PANTHER" id="PTHR33571:SF12">
    <property type="entry name" value="BSL3053 PROTEIN"/>
    <property type="match status" value="1"/>
</dbReference>
<keyword evidence="7" id="KW-0067">ATP-binding</keyword>
<keyword evidence="3 11" id="KW-0808">Transferase</keyword>
<dbReference type="Gene3D" id="3.30.460.10">
    <property type="entry name" value="Beta Polymerase, domain 2"/>
    <property type="match status" value="1"/>
</dbReference>
<evidence type="ECO:0000256" key="7">
    <source>
        <dbReference type="ARBA" id="ARBA00022840"/>
    </source>
</evidence>
<dbReference type="GO" id="GO:0046872">
    <property type="term" value="F:metal ion binding"/>
    <property type="evidence" value="ECO:0007669"/>
    <property type="project" value="UniProtKB-KW"/>
</dbReference>
<proteinExistence type="inferred from homology"/>
<feature type="domain" description="Polymerase nucleotidyl transferase" evidence="10">
    <location>
        <begin position="22"/>
        <end position="98"/>
    </location>
</feature>
<dbReference type="InterPro" id="IPR043519">
    <property type="entry name" value="NT_sf"/>
</dbReference>
<evidence type="ECO:0000256" key="4">
    <source>
        <dbReference type="ARBA" id="ARBA00022695"/>
    </source>
</evidence>
<name>A0A484HJX3_9BACT</name>
<dbReference type="SUPFAM" id="SSF81301">
    <property type="entry name" value="Nucleotidyltransferase"/>
    <property type="match status" value="1"/>
</dbReference>
<organism evidence="11">
    <name type="scientific">uncultured Desulfobacteraceae bacterium</name>
    <dbReference type="NCBI Taxonomy" id="218296"/>
    <lineage>
        <taxon>Bacteria</taxon>
        <taxon>Pseudomonadati</taxon>
        <taxon>Thermodesulfobacteriota</taxon>
        <taxon>Desulfobacteria</taxon>
        <taxon>Desulfobacterales</taxon>
        <taxon>Desulfobacteraceae</taxon>
        <taxon>environmental samples</taxon>
    </lineage>
</organism>
<dbReference type="InterPro" id="IPR052038">
    <property type="entry name" value="Type-VII_TA_antitoxin"/>
</dbReference>
<keyword evidence="8" id="KW-0460">Magnesium</keyword>
<keyword evidence="2" id="KW-1277">Toxin-antitoxin system</keyword>
<evidence type="ECO:0000256" key="3">
    <source>
        <dbReference type="ARBA" id="ARBA00022679"/>
    </source>
</evidence>
<evidence type="ECO:0000256" key="9">
    <source>
        <dbReference type="ARBA" id="ARBA00038276"/>
    </source>
</evidence>
<evidence type="ECO:0000256" key="2">
    <source>
        <dbReference type="ARBA" id="ARBA00022649"/>
    </source>
</evidence>
<reference evidence="11" key="1">
    <citation type="submission" date="2019-01" db="EMBL/GenBank/DDBJ databases">
        <authorList>
            <consortium name="Genoscope - CEA"/>
            <person name="William W."/>
        </authorList>
    </citation>
    <scope>NUCLEOTIDE SEQUENCE</scope>
    <source>
        <strain evidence="11">CR-1</strain>
    </source>
</reference>
<evidence type="ECO:0000256" key="8">
    <source>
        <dbReference type="ARBA" id="ARBA00022842"/>
    </source>
</evidence>
<accession>A0A484HJX3</accession>